<sequence length="224" mass="22160">MSTTRRIAGAGIAAAALLSLAACGSGGDSAAEGGESSAPRSSAPASSPMNESAGGEGVTTAMDVYGPACSQVPTDGEGSVQGMIDDPVATAASNNPLLTKLVAAVGAVDGLADTLNSAENITVFAPADPAFEALGEQKFNELANNPDQLAPILQYHVVPQRYDAEGLAQAGEVESLNSDGGPVTIEGSGENITVNGAKVLCGNIPTANATVFVIDSVLMPGTNS</sequence>
<dbReference type="PANTHER" id="PTHR10900:SF77">
    <property type="entry name" value="FI19380P1"/>
    <property type="match status" value="1"/>
</dbReference>
<dbReference type="PANTHER" id="PTHR10900">
    <property type="entry name" value="PERIOSTIN-RELATED"/>
    <property type="match status" value="1"/>
</dbReference>
<dbReference type="GO" id="GO:0007155">
    <property type="term" value="P:cell adhesion"/>
    <property type="evidence" value="ECO:0007669"/>
    <property type="project" value="TreeGrafter"/>
</dbReference>
<dbReference type="GO" id="GO:0030198">
    <property type="term" value="P:extracellular matrix organization"/>
    <property type="evidence" value="ECO:0007669"/>
    <property type="project" value="TreeGrafter"/>
</dbReference>
<dbReference type="Gene3D" id="2.30.180.10">
    <property type="entry name" value="FAS1 domain"/>
    <property type="match status" value="1"/>
</dbReference>
<evidence type="ECO:0000256" key="1">
    <source>
        <dbReference type="SAM" id="MobiDB-lite"/>
    </source>
</evidence>
<organism evidence="4 5">
    <name type="scientific">Prauserella shujinwangii</name>
    <dbReference type="NCBI Taxonomy" id="1453103"/>
    <lineage>
        <taxon>Bacteria</taxon>
        <taxon>Bacillati</taxon>
        <taxon>Actinomycetota</taxon>
        <taxon>Actinomycetes</taxon>
        <taxon>Pseudonocardiales</taxon>
        <taxon>Pseudonocardiaceae</taxon>
        <taxon>Prauserella</taxon>
    </lineage>
</organism>
<feature type="signal peptide" evidence="2">
    <location>
        <begin position="1"/>
        <end position="21"/>
    </location>
</feature>
<name>A0A2T0LQK4_9PSEU</name>
<dbReference type="SUPFAM" id="SSF82153">
    <property type="entry name" value="FAS1 domain"/>
    <property type="match status" value="1"/>
</dbReference>
<dbReference type="PROSITE" id="PS51257">
    <property type="entry name" value="PROKAR_LIPOPROTEIN"/>
    <property type="match status" value="1"/>
</dbReference>
<comment type="caution">
    <text evidence="4">The sequence shown here is derived from an EMBL/GenBank/DDBJ whole genome shotgun (WGS) entry which is preliminary data.</text>
</comment>
<dbReference type="InterPro" id="IPR050904">
    <property type="entry name" value="Adhesion/Biosynth-related"/>
</dbReference>
<keyword evidence="5" id="KW-1185">Reference proteome</keyword>
<evidence type="ECO:0000256" key="2">
    <source>
        <dbReference type="SAM" id="SignalP"/>
    </source>
</evidence>
<dbReference type="AlphaFoldDB" id="A0A2T0LQK4"/>
<dbReference type="EMBL" id="PVNH01000009">
    <property type="protein sequence ID" value="PRX45552.1"/>
    <property type="molecule type" value="Genomic_DNA"/>
</dbReference>
<dbReference type="PROSITE" id="PS50213">
    <property type="entry name" value="FAS1"/>
    <property type="match status" value="1"/>
</dbReference>
<evidence type="ECO:0000313" key="5">
    <source>
        <dbReference type="Proteomes" id="UP000238362"/>
    </source>
</evidence>
<dbReference type="InterPro" id="IPR000782">
    <property type="entry name" value="FAS1_domain"/>
</dbReference>
<accession>A0A2T0LQK4</accession>
<feature type="compositionally biased region" description="Low complexity" evidence="1">
    <location>
        <begin position="28"/>
        <end position="48"/>
    </location>
</feature>
<protein>
    <submittedName>
        <fullName evidence="4">Putative surface protein with fasciclin (FAS1) repeats</fullName>
    </submittedName>
</protein>
<dbReference type="Pfam" id="PF02469">
    <property type="entry name" value="Fasciclin"/>
    <property type="match status" value="1"/>
</dbReference>
<dbReference type="Proteomes" id="UP000238362">
    <property type="component" value="Unassembled WGS sequence"/>
</dbReference>
<feature type="domain" description="FAS1" evidence="3">
    <location>
        <begin position="85"/>
        <end position="218"/>
    </location>
</feature>
<dbReference type="GO" id="GO:0050839">
    <property type="term" value="F:cell adhesion molecule binding"/>
    <property type="evidence" value="ECO:0007669"/>
    <property type="project" value="TreeGrafter"/>
</dbReference>
<proteinExistence type="predicted"/>
<dbReference type="SMART" id="SM00554">
    <property type="entry name" value="FAS1"/>
    <property type="match status" value="1"/>
</dbReference>
<feature type="chain" id="PRO_5039180984" evidence="2">
    <location>
        <begin position="22"/>
        <end position="224"/>
    </location>
</feature>
<evidence type="ECO:0000313" key="4">
    <source>
        <dbReference type="EMBL" id="PRX45552.1"/>
    </source>
</evidence>
<dbReference type="GO" id="GO:0005615">
    <property type="term" value="C:extracellular space"/>
    <property type="evidence" value="ECO:0007669"/>
    <property type="project" value="TreeGrafter"/>
</dbReference>
<keyword evidence="2" id="KW-0732">Signal</keyword>
<gene>
    <name evidence="4" type="ORF">B0I33_109215</name>
</gene>
<evidence type="ECO:0000259" key="3">
    <source>
        <dbReference type="PROSITE" id="PS50213"/>
    </source>
</evidence>
<feature type="region of interest" description="Disordered" evidence="1">
    <location>
        <begin position="28"/>
        <end position="60"/>
    </location>
</feature>
<dbReference type="GO" id="GO:0031012">
    <property type="term" value="C:extracellular matrix"/>
    <property type="evidence" value="ECO:0007669"/>
    <property type="project" value="TreeGrafter"/>
</dbReference>
<dbReference type="InterPro" id="IPR036378">
    <property type="entry name" value="FAS1_dom_sf"/>
</dbReference>
<reference evidence="4 5" key="1">
    <citation type="submission" date="2018-03" db="EMBL/GenBank/DDBJ databases">
        <title>Genomic Encyclopedia of Type Strains, Phase III (KMG-III): the genomes of soil and plant-associated and newly described type strains.</title>
        <authorList>
            <person name="Whitman W."/>
        </authorList>
    </citation>
    <scope>NUCLEOTIDE SEQUENCE [LARGE SCALE GENOMIC DNA]</scope>
    <source>
        <strain evidence="4 5">CGMCC 4.7125</strain>
    </source>
</reference>
<dbReference type="FunFam" id="2.30.180.10:FF:000032">
    <property type="entry name" value="Fasciclin domain-containing protein, putative"/>
    <property type="match status" value="1"/>
</dbReference>